<dbReference type="GO" id="GO:0004803">
    <property type="term" value="F:transposase activity"/>
    <property type="evidence" value="ECO:0007669"/>
    <property type="project" value="InterPro"/>
</dbReference>
<evidence type="ECO:0000313" key="3">
    <source>
        <dbReference type="EMBL" id="ABG94894.1"/>
    </source>
</evidence>
<dbReference type="HOGENOM" id="CLU_396315_0_0_11"/>
<feature type="domain" description="Tn3 transposase DDE" evidence="2">
    <location>
        <begin position="56"/>
        <end position="318"/>
    </location>
</feature>
<dbReference type="KEGG" id="rha:RHA1_ro03091"/>
<feature type="region of interest" description="Disordered" evidence="1">
    <location>
        <begin position="347"/>
        <end position="495"/>
    </location>
</feature>
<proteinExistence type="predicted"/>
<evidence type="ECO:0000259" key="2">
    <source>
        <dbReference type="Pfam" id="PF01526"/>
    </source>
</evidence>
<reference evidence="4" key="1">
    <citation type="journal article" date="2006" name="Proc. Natl. Acad. Sci. U.S.A.">
        <title>The complete genome of Rhodococcus sp. RHA1 provides insights into a catabolic powerhouse.</title>
        <authorList>
            <person name="McLeod M.P."/>
            <person name="Warren R.L."/>
            <person name="Hsiao W.W.L."/>
            <person name="Araki N."/>
            <person name="Myhre M."/>
            <person name="Fernandes C."/>
            <person name="Miyazawa D."/>
            <person name="Wong W."/>
            <person name="Lillquist A.L."/>
            <person name="Wang D."/>
            <person name="Dosanjh M."/>
            <person name="Hara H."/>
            <person name="Petrescu A."/>
            <person name="Morin R.D."/>
            <person name="Yang G."/>
            <person name="Stott J.M."/>
            <person name="Schein J.E."/>
            <person name="Shin H."/>
            <person name="Smailus D."/>
            <person name="Siddiqui A.S."/>
            <person name="Marra M.A."/>
            <person name="Jones S.J.M."/>
            <person name="Holt R."/>
            <person name="Brinkman F.S.L."/>
            <person name="Miyauchi K."/>
            <person name="Fukuda M."/>
            <person name="Davies J.E."/>
            <person name="Mohn W.W."/>
            <person name="Eltis L.D."/>
        </authorList>
    </citation>
    <scope>NUCLEOTIDE SEQUENCE [LARGE SCALE GENOMIC DNA]</scope>
    <source>
        <strain evidence="4">RHA1</strain>
    </source>
</reference>
<accession>Q0SC42</accession>
<feature type="compositionally biased region" description="Low complexity" evidence="1">
    <location>
        <begin position="480"/>
        <end position="489"/>
    </location>
</feature>
<protein>
    <submittedName>
        <fullName evidence="3">Probable transposase</fullName>
    </submittedName>
</protein>
<name>Q0SC42_RHOJR</name>
<dbReference type="InterPro" id="IPR002513">
    <property type="entry name" value="Tn3_Tnp_DDE_dom"/>
</dbReference>
<dbReference type="eggNOG" id="COG4644">
    <property type="taxonomic scope" value="Bacteria"/>
</dbReference>
<dbReference type="Proteomes" id="UP000008710">
    <property type="component" value="Chromosome"/>
</dbReference>
<dbReference type="EMBL" id="CP000431">
    <property type="protein sequence ID" value="ABG94894.1"/>
    <property type="molecule type" value="Genomic_DNA"/>
</dbReference>
<feature type="region of interest" description="Disordered" evidence="1">
    <location>
        <begin position="510"/>
        <end position="555"/>
    </location>
</feature>
<evidence type="ECO:0000313" key="4">
    <source>
        <dbReference type="Proteomes" id="UP000008710"/>
    </source>
</evidence>
<dbReference type="AlphaFoldDB" id="Q0SC42"/>
<sequence length="695" mass="74661">MGELEKVLAVGDGPVRLDEAGDLVISPLSAEDVPAEATALKAELTEMLPFAPIVSLLIELDKRTGYLDCFTHAGGKQARSPELKRNLIAVLLAYSTNLGLTRMAEASGLSYGILAWTSEWYVREETLRAANLTIIDYHQRLPLTPVFGAGTLSSSDGQRFPTRGKSVTARALSRYFANEGLSTYTHVTDQHATYGTKVIVATRREAHYVLDEILGNATDLPITEHATDTHGVTLVNFGLFDLLGLQLSPRIRDLGRITLYRAAPRAQVESAFPHAGPLLTRKLNLDLIAEHYDDLLRLAGSLKFGHATASLLVGKLLRVGPAERPRGGAQGIRGAAAHDLRRPVSIRPGLSAQDLPPAQQGRIPCTRSAATCSTRTKAPCARGTWRDRPNRHGASHWRPTPSSPGPQSITGWRPNKCGGPGGGSTTRCWRTSPRPTARTSTSSAPSRSTSTPNSPSSAPPGTGRCAYVTPCSDRGKPSDAMDPMAPAASLSHPVAPDSERLDTFRILADPTRMHSPPAPHTRPTDTAGGPGSLARDLCRRRPLASPVTAPPSRERRETMVAAMLMLPGKSWAEGFNQVEAGCGGQVFALLLRRKEALSGCSTVASNDAGFCRLDERSTRGRHCPHRACCLPDTGPLDRPTPFSHKVIASGGRAEQDRRPIQVRGVVAFGVRFRWDPMLFAASGGRWCSTSGGRTC</sequence>
<evidence type="ECO:0000256" key="1">
    <source>
        <dbReference type="SAM" id="MobiDB-lite"/>
    </source>
</evidence>
<organism evidence="3 4">
    <name type="scientific">Rhodococcus jostii (strain RHA1)</name>
    <dbReference type="NCBI Taxonomy" id="101510"/>
    <lineage>
        <taxon>Bacteria</taxon>
        <taxon>Bacillati</taxon>
        <taxon>Actinomycetota</taxon>
        <taxon>Actinomycetes</taxon>
        <taxon>Mycobacteriales</taxon>
        <taxon>Nocardiaceae</taxon>
        <taxon>Rhodococcus</taxon>
    </lineage>
</organism>
<gene>
    <name evidence="3" type="ordered locus">RHA1_ro03091</name>
</gene>
<dbReference type="Pfam" id="PF01526">
    <property type="entry name" value="DDE_Tnp_Tn3"/>
    <property type="match status" value="1"/>
</dbReference>
<dbReference type="GO" id="GO:0006313">
    <property type="term" value="P:DNA transposition"/>
    <property type="evidence" value="ECO:0007669"/>
    <property type="project" value="InterPro"/>
</dbReference>
<feature type="compositionally biased region" description="Low complexity" evidence="1">
    <location>
        <begin position="430"/>
        <end position="460"/>
    </location>
</feature>